<keyword evidence="12 15" id="KW-0511">Multifunctional enzyme</keyword>
<feature type="active site" description="Proton donor; for beta-elimination activity" evidence="15">
    <location>
        <position position="57"/>
    </location>
</feature>
<gene>
    <name evidence="15" type="primary">mutM</name>
    <name evidence="15" type="synonym">fpg</name>
    <name evidence="18" type="ORF">MB2181_02650</name>
</gene>
<sequence length="271" mass="30678">MPELPEVEVTCQGLKPLLKKTVHKIVIRNYSLRWPIPTNLSTVVEGQEILEIKRRAKYILVRFSNGTLILHLGMSGHLYIIPEGAKPKKHDHVDFIFGNESVILRYNDPRRFGSILWTTDNPLEHRLLKNLGPEPLEDGFNAEYLGIRLRAKSQCIKSAIMDGHNVVGVGNIYASEALFYAGIKPQRKSSKLTKKELKALVTSIKDVINKAIVKGGSTMNDFFDVNGENGYFQNEHKVYGRKGKDCYQCDSLVLQITIGQRSSFFCNQCQK</sequence>
<name>A0P5X7_9PROT</name>
<dbReference type="FunFam" id="3.20.190.10:FF:000001">
    <property type="entry name" value="Formamidopyrimidine-DNA glycosylase"/>
    <property type="match status" value="1"/>
</dbReference>
<dbReference type="EC" id="4.2.99.18" evidence="15"/>
<evidence type="ECO:0000256" key="4">
    <source>
        <dbReference type="ARBA" id="ARBA00022723"/>
    </source>
</evidence>
<evidence type="ECO:0000259" key="16">
    <source>
        <dbReference type="PROSITE" id="PS51066"/>
    </source>
</evidence>
<dbReference type="EMBL" id="AAUX01000001">
    <property type="protein sequence ID" value="EAV46937.1"/>
    <property type="molecule type" value="Genomic_DNA"/>
</dbReference>
<evidence type="ECO:0000256" key="10">
    <source>
        <dbReference type="ARBA" id="ARBA00023204"/>
    </source>
</evidence>
<dbReference type="InterPro" id="IPR035937">
    <property type="entry name" value="FPG_N"/>
</dbReference>
<dbReference type="Pfam" id="PF06831">
    <property type="entry name" value="H2TH"/>
    <property type="match status" value="1"/>
</dbReference>
<keyword evidence="13 15" id="KW-0326">Glycosidase</keyword>
<feature type="binding site" evidence="15">
    <location>
        <position position="90"/>
    </location>
    <ligand>
        <name>DNA</name>
        <dbReference type="ChEBI" id="CHEBI:16991"/>
    </ligand>
</feature>
<evidence type="ECO:0000256" key="3">
    <source>
        <dbReference type="ARBA" id="ARBA00011245"/>
    </source>
</evidence>
<dbReference type="Gene3D" id="3.20.190.10">
    <property type="entry name" value="MutM-like, N-terminal"/>
    <property type="match status" value="1"/>
</dbReference>
<evidence type="ECO:0000256" key="12">
    <source>
        <dbReference type="ARBA" id="ARBA00023268"/>
    </source>
</evidence>
<feature type="binding site" evidence="15">
    <location>
        <position position="110"/>
    </location>
    <ligand>
        <name>DNA</name>
        <dbReference type="ChEBI" id="CHEBI:16991"/>
    </ligand>
</feature>
<dbReference type="PROSITE" id="PS51068">
    <property type="entry name" value="FPG_CAT"/>
    <property type="match status" value="1"/>
</dbReference>
<dbReference type="HAMAP" id="MF_00103">
    <property type="entry name" value="Fapy_DNA_glycosyl"/>
    <property type="match status" value="1"/>
</dbReference>
<dbReference type="EC" id="3.2.2.23" evidence="15"/>
<dbReference type="SUPFAM" id="SSF46946">
    <property type="entry name" value="S13-like H2TH domain"/>
    <property type="match status" value="1"/>
</dbReference>
<feature type="active site" description="Proton donor" evidence="15">
    <location>
        <position position="3"/>
    </location>
</feature>
<dbReference type="CDD" id="cd08966">
    <property type="entry name" value="EcFpg-like_N"/>
    <property type="match status" value="1"/>
</dbReference>
<reference evidence="18 19" key="1">
    <citation type="submission" date="2006-11" db="EMBL/GenBank/DDBJ databases">
        <authorList>
            <person name="Giovannoni S."/>
            <person name="Vergin K."/>
            <person name="Ferriera S."/>
            <person name="Johnson J."/>
            <person name="Kravitz S."/>
            <person name="Beeson K."/>
            <person name="Sutton G."/>
            <person name="Rogers Y.-H."/>
            <person name="Friedman R."/>
            <person name="Frazier M."/>
            <person name="Venter J.C."/>
        </authorList>
    </citation>
    <scope>NUCLEOTIDE SEQUENCE [LARGE SCALE GENOMIC DNA]</scope>
    <source>
        <strain evidence="18 19">HTCC2181</strain>
    </source>
</reference>
<keyword evidence="5 15" id="KW-0227">DNA damage</keyword>
<dbReference type="GO" id="GO:0034039">
    <property type="term" value="F:8-oxo-7,8-dihydroguanine DNA N-glycosylase activity"/>
    <property type="evidence" value="ECO:0007669"/>
    <property type="project" value="TreeGrafter"/>
</dbReference>
<evidence type="ECO:0000259" key="17">
    <source>
        <dbReference type="PROSITE" id="PS51068"/>
    </source>
</evidence>
<dbReference type="GO" id="GO:0003684">
    <property type="term" value="F:damaged DNA binding"/>
    <property type="evidence" value="ECO:0007669"/>
    <property type="project" value="InterPro"/>
</dbReference>
<evidence type="ECO:0000256" key="6">
    <source>
        <dbReference type="ARBA" id="ARBA00022771"/>
    </source>
</evidence>
<dbReference type="SMART" id="SM01232">
    <property type="entry name" value="H2TH"/>
    <property type="match status" value="1"/>
</dbReference>
<feature type="domain" description="FPG-type" evidence="16">
    <location>
        <begin position="237"/>
        <end position="271"/>
    </location>
</feature>
<keyword evidence="6 15" id="KW-0863">Zinc-finger</keyword>
<feature type="active site" description="Proton donor; for delta-elimination activity" evidence="15">
    <location>
        <position position="261"/>
    </location>
</feature>
<accession>A0P5X7</accession>
<evidence type="ECO:0000256" key="7">
    <source>
        <dbReference type="ARBA" id="ARBA00022801"/>
    </source>
</evidence>
<dbReference type="InterPro" id="IPR010979">
    <property type="entry name" value="Ribosomal_uS13-like_H2TH"/>
</dbReference>
<dbReference type="GO" id="GO:0008270">
    <property type="term" value="F:zinc ion binding"/>
    <property type="evidence" value="ECO:0007669"/>
    <property type="project" value="UniProtKB-UniRule"/>
</dbReference>
<dbReference type="InterPro" id="IPR000214">
    <property type="entry name" value="Znf_DNA_glyclase/AP_lyase"/>
</dbReference>
<dbReference type="SUPFAM" id="SSF81624">
    <property type="entry name" value="N-terminal domain of MutM-like DNA repair proteins"/>
    <property type="match status" value="1"/>
</dbReference>
<dbReference type="PANTHER" id="PTHR22993">
    <property type="entry name" value="FORMAMIDOPYRIMIDINE-DNA GLYCOSYLASE"/>
    <property type="match status" value="1"/>
</dbReference>
<dbReference type="GO" id="GO:0140078">
    <property type="term" value="F:class I DNA-(apurinic or apyrimidinic site) endonuclease activity"/>
    <property type="evidence" value="ECO:0007669"/>
    <property type="project" value="UniProtKB-EC"/>
</dbReference>
<evidence type="ECO:0000256" key="8">
    <source>
        <dbReference type="ARBA" id="ARBA00022833"/>
    </source>
</evidence>
<evidence type="ECO:0000256" key="2">
    <source>
        <dbReference type="ARBA" id="ARBA00009409"/>
    </source>
</evidence>
<evidence type="ECO:0000256" key="1">
    <source>
        <dbReference type="ARBA" id="ARBA00001668"/>
    </source>
</evidence>
<dbReference type="SMART" id="SM00898">
    <property type="entry name" value="Fapy_DNA_glyco"/>
    <property type="match status" value="1"/>
</dbReference>
<evidence type="ECO:0000256" key="5">
    <source>
        <dbReference type="ARBA" id="ARBA00022763"/>
    </source>
</evidence>
<comment type="similarity">
    <text evidence="2 15">Belongs to the FPG family.</text>
</comment>
<dbReference type="NCBIfam" id="NF002211">
    <property type="entry name" value="PRK01103.1"/>
    <property type="match status" value="1"/>
</dbReference>
<dbReference type="InterPro" id="IPR020629">
    <property type="entry name" value="FPG_Glyclase"/>
</dbReference>
<evidence type="ECO:0000256" key="13">
    <source>
        <dbReference type="ARBA" id="ARBA00023295"/>
    </source>
</evidence>
<organism evidence="18 19">
    <name type="scientific">Methylophilales bacterium HTCC2181</name>
    <dbReference type="NCBI Taxonomy" id="383631"/>
    <lineage>
        <taxon>Bacteria</taxon>
        <taxon>Pseudomonadati</taxon>
        <taxon>Pseudomonadota</taxon>
        <taxon>Betaproteobacteria</taxon>
        <taxon>Nitrosomonadales</taxon>
        <taxon>OM43 clade</taxon>
    </lineage>
</organism>
<dbReference type="Pfam" id="PF01149">
    <property type="entry name" value="Fapy_DNA_glyco"/>
    <property type="match status" value="1"/>
</dbReference>
<proteinExistence type="inferred from homology"/>
<feature type="active site" description="Schiff-base intermediate with DNA" evidence="15">
    <location>
        <position position="2"/>
    </location>
</feature>
<dbReference type="Proteomes" id="UP000054262">
    <property type="component" value="Unassembled WGS sequence"/>
</dbReference>
<evidence type="ECO:0000256" key="15">
    <source>
        <dbReference type="HAMAP-Rule" id="MF_00103"/>
    </source>
</evidence>
<keyword evidence="9 15" id="KW-0238">DNA-binding</keyword>
<comment type="catalytic activity">
    <reaction evidence="1 15">
        <text>Hydrolysis of DNA containing ring-opened 7-methylguanine residues, releasing 2,6-diamino-4-hydroxy-5-(N-methyl)formamidopyrimidine.</text>
        <dbReference type="EC" id="3.2.2.23"/>
    </reaction>
</comment>
<dbReference type="PANTHER" id="PTHR22993:SF9">
    <property type="entry name" value="FORMAMIDOPYRIMIDINE-DNA GLYCOSYLASE"/>
    <property type="match status" value="1"/>
</dbReference>
<dbReference type="Gene3D" id="1.10.8.50">
    <property type="match status" value="1"/>
</dbReference>
<feature type="binding site" evidence="15">
    <location>
        <position position="152"/>
    </location>
    <ligand>
        <name>DNA</name>
        <dbReference type="ChEBI" id="CHEBI:16991"/>
    </ligand>
</feature>
<keyword evidence="10 15" id="KW-0234">DNA repair</keyword>
<dbReference type="PROSITE" id="PS51066">
    <property type="entry name" value="ZF_FPG_2"/>
    <property type="match status" value="1"/>
</dbReference>
<comment type="catalytic activity">
    <reaction evidence="14 15">
        <text>2'-deoxyribonucleotide-(2'-deoxyribose 5'-phosphate)-2'-deoxyribonucleotide-DNA = a 3'-end 2'-deoxyribonucleotide-(2,3-dehydro-2,3-deoxyribose 5'-phosphate)-DNA + a 5'-end 5'-phospho-2'-deoxyribonucleoside-DNA + H(+)</text>
        <dbReference type="Rhea" id="RHEA:66592"/>
        <dbReference type="Rhea" id="RHEA-COMP:13180"/>
        <dbReference type="Rhea" id="RHEA-COMP:16897"/>
        <dbReference type="Rhea" id="RHEA-COMP:17067"/>
        <dbReference type="ChEBI" id="CHEBI:15378"/>
        <dbReference type="ChEBI" id="CHEBI:136412"/>
        <dbReference type="ChEBI" id="CHEBI:157695"/>
        <dbReference type="ChEBI" id="CHEBI:167181"/>
        <dbReference type="EC" id="4.2.99.18"/>
    </reaction>
</comment>
<keyword evidence="19" id="KW-1185">Reference proteome</keyword>
<dbReference type="InterPro" id="IPR012319">
    <property type="entry name" value="FPG_cat"/>
</dbReference>
<comment type="cofactor">
    <cofactor evidence="15">
        <name>Zn(2+)</name>
        <dbReference type="ChEBI" id="CHEBI:29105"/>
    </cofactor>
    <text evidence="15">Binds 1 zinc ion per subunit.</text>
</comment>
<evidence type="ECO:0000313" key="18">
    <source>
        <dbReference type="EMBL" id="EAV46937.1"/>
    </source>
</evidence>
<comment type="function">
    <text evidence="15">Involved in base excision repair of DNA damaged by oxidation or by mutagenic agents. Acts as DNA glycosylase that recognizes and removes damaged bases. Has a preference for oxidized purines, such as 7,8-dihydro-8-oxoguanine (8-oxoG). Has AP (apurinic/apyrimidinic) lyase activity and introduces nicks in the DNA strand. Cleaves the DNA backbone by beta-delta elimination to generate a single-strand break at the site of the removed base with both 3'- and 5'-phosphates.</text>
</comment>
<feature type="domain" description="Formamidopyrimidine-DNA glycosylase catalytic" evidence="17">
    <location>
        <begin position="2"/>
        <end position="113"/>
    </location>
</feature>
<dbReference type="OrthoDB" id="9800855at2"/>
<comment type="subunit">
    <text evidence="3 15">Monomer.</text>
</comment>
<evidence type="ECO:0000256" key="14">
    <source>
        <dbReference type="ARBA" id="ARBA00044632"/>
    </source>
</evidence>
<dbReference type="InterPro" id="IPR015886">
    <property type="entry name" value="H2TH_FPG"/>
</dbReference>
<keyword evidence="11 15" id="KW-0456">Lyase</keyword>
<evidence type="ECO:0000313" key="19">
    <source>
        <dbReference type="Proteomes" id="UP000054262"/>
    </source>
</evidence>
<evidence type="ECO:0000256" key="11">
    <source>
        <dbReference type="ARBA" id="ARBA00023239"/>
    </source>
</evidence>
<evidence type="ECO:0000256" key="9">
    <source>
        <dbReference type="ARBA" id="ARBA00023125"/>
    </source>
</evidence>
<keyword evidence="8 15" id="KW-0862">Zinc</keyword>
<keyword evidence="4 15" id="KW-0479">Metal-binding</keyword>
<comment type="caution">
    <text evidence="18">The sequence shown here is derived from an EMBL/GenBank/DDBJ whole genome shotgun (WGS) entry which is preliminary data.</text>
</comment>
<protein>
    <recommendedName>
        <fullName evidence="15">Formamidopyrimidine-DNA glycosylase</fullName>
        <shortName evidence="15">Fapy-DNA glycosylase</shortName>
        <ecNumber evidence="15">3.2.2.23</ecNumber>
    </recommendedName>
    <alternativeName>
        <fullName evidence="15">DNA-(apurinic or apyrimidinic site) lyase MutM</fullName>
        <shortName evidence="15">AP lyase MutM</shortName>
        <ecNumber evidence="15">4.2.99.18</ecNumber>
    </alternativeName>
</protein>
<keyword evidence="7 15" id="KW-0378">Hydrolase</keyword>
<dbReference type="NCBIfam" id="TIGR00577">
    <property type="entry name" value="fpg"/>
    <property type="match status" value="1"/>
</dbReference>
<dbReference type="GO" id="GO:0006284">
    <property type="term" value="P:base-excision repair"/>
    <property type="evidence" value="ECO:0007669"/>
    <property type="project" value="InterPro"/>
</dbReference>
<dbReference type="SUPFAM" id="SSF57716">
    <property type="entry name" value="Glucocorticoid receptor-like (DNA-binding domain)"/>
    <property type="match status" value="1"/>
</dbReference>
<dbReference type="FunFam" id="1.10.8.50:FF:000003">
    <property type="entry name" value="Formamidopyrimidine-DNA glycosylase"/>
    <property type="match status" value="1"/>
</dbReference>
<dbReference type="AlphaFoldDB" id="A0P5X7"/>